<dbReference type="InterPro" id="IPR000600">
    <property type="entry name" value="ROK"/>
</dbReference>
<dbReference type="SUPFAM" id="SSF46785">
    <property type="entry name" value="Winged helix' DNA-binding domain"/>
    <property type="match status" value="1"/>
</dbReference>
<organism evidence="4 5">
    <name type="scientific">Paenibacillus faecis</name>
    <dbReference type="NCBI Taxonomy" id="862114"/>
    <lineage>
        <taxon>Bacteria</taxon>
        <taxon>Bacillati</taxon>
        <taxon>Bacillota</taxon>
        <taxon>Bacilli</taxon>
        <taxon>Bacillales</taxon>
        <taxon>Paenibacillaceae</taxon>
        <taxon>Paenibacillus</taxon>
    </lineage>
</organism>
<dbReference type="InterPro" id="IPR036388">
    <property type="entry name" value="WH-like_DNA-bd_sf"/>
</dbReference>
<dbReference type="Gene3D" id="3.30.420.40">
    <property type="match status" value="2"/>
</dbReference>
<dbReference type="EMBL" id="VSDO01000003">
    <property type="protein sequence ID" value="TYA12619.1"/>
    <property type="molecule type" value="Genomic_DNA"/>
</dbReference>
<dbReference type="AlphaFoldDB" id="A0A5D0CRL1"/>
<dbReference type="CDD" id="cd23763">
    <property type="entry name" value="ASKHA_ATPase_ROK"/>
    <property type="match status" value="1"/>
</dbReference>
<dbReference type="InterPro" id="IPR043129">
    <property type="entry name" value="ATPase_NBD"/>
</dbReference>
<evidence type="ECO:0000313" key="5">
    <source>
        <dbReference type="Proteomes" id="UP000325218"/>
    </source>
</evidence>
<protein>
    <submittedName>
        <fullName evidence="4">ROK family protein</fullName>
    </submittedName>
</protein>
<keyword evidence="5" id="KW-1185">Reference proteome</keyword>
<comment type="similarity">
    <text evidence="2">Belongs to the ROK (NagC/XylR) family.</text>
</comment>
<dbReference type="Proteomes" id="UP000325218">
    <property type="component" value="Unassembled WGS sequence"/>
</dbReference>
<gene>
    <name evidence="4" type="ORF">FRY98_15785</name>
</gene>
<dbReference type="OrthoDB" id="6501901at2"/>
<evidence type="ECO:0000313" key="4">
    <source>
        <dbReference type="EMBL" id="TYA12619.1"/>
    </source>
</evidence>
<proteinExistence type="inferred from homology"/>
<accession>A0A5D0CRL1</accession>
<keyword evidence="3" id="KW-0119">Carbohydrate metabolism</keyword>
<dbReference type="GO" id="GO:0042732">
    <property type="term" value="P:D-xylose metabolic process"/>
    <property type="evidence" value="ECO:0007669"/>
    <property type="project" value="UniProtKB-KW"/>
</dbReference>
<keyword evidence="3" id="KW-0859">Xylose metabolism</keyword>
<dbReference type="PANTHER" id="PTHR18964:SF149">
    <property type="entry name" value="BIFUNCTIONAL UDP-N-ACETYLGLUCOSAMINE 2-EPIMERASE_N-ACETYLMANNOSAMINE KINASE"/>
    <property type="match status" value="1"/>
</dbReference>
<evidence type="ECO:0000256" key="2">
    <source>
        <dbReference type="ARBA" id="ARBA00006479"/>
    </source>
</evidence>
<dbReference type="SUPFAM" id="SSF53067">
    <property type="entry name" value="Actin-like ATPase domain"/>
    <property type="match status" value="1"/>
</dbReference>
<dbReference type="Pfam" id="PF00480">
    <property type="entry name" value="ROK"/>
    <property type="match status" value="1"/>
</dbReference>
<dbReference type="InterPro" id="IPR036390">
    <property type="entry name" value="WH_DNA-bd_sf"/>
</dbReference>
<dbReference type="Gene3D" id="1.10.10.10">
    <property type="entry name" value="Winged helix-like DNA-binding domain superfamily/Winged helix DNA-binding domain"/>
    <property type="match status" value="1"/>
</dbReference>
<sequence length="347" mass="37778">MPATPKEMKKVILGAIRGSLLTMGSATKKELSGKLGISFPTIGKFLDAMEKEGELLFVGIDESSGGRRAKRFAYNPEYMLGLAVILEKEDTFYTVYNCQGEVKDQGRLPSALTEDMSAFAERVDDILNAYPRIRSLSVGVPGSVNNGRIIYMPDYDRLQQFELKAYLESRFALPAVVENDMNAAALGYHSKLSGDGRESPVSLVYIYFGQNGPGAGILINGEVVRGSTFFSGEVSFIPQYEDLNFEQALRQAKGPDRSRLGESGVDAVGRLIATCAAIVNPHAVVFCDNEVDEALLTKIAARSAGYIPAEHLPSLVMSEWKRDYLNGLQHLGLSLMISTVGIDESLG</sequence>
<evidence type="ECO:0000256" key="3">
    <source>
        <dbReference type="ARBA" id="ARBA00022629"/>
    </source>
</evidence>
<comment type="function">
    <text evidence="1">Transcriptional repressor of xylose-utilizing enzymes.</text>
</comment>
<evidence type="ECO:0000256" key="1">
    <source>
        <dbReference type="ARBA" id="ARBA00002486"/>
    </source>
</evidence>
<comment type="caution">
    <text evidence="4">The sequence shown here is derived from an EMBL/GenBank/DDBJ whole genome shotgun (WGS) entry which is preliminary data.</text>
</comment>
<dbReference type="PANTHER" id="PTHR18964">
    <property type="entry name" value="ROK (REPRESSOR, ORF, KINASE) FAMILY"/>
    <property type="match status" value="1"/>
</dbReference>
<reference evidence="4 5" key="1">
    <citation type="submission" date="2019-08" db="EMBL/GenBank/DDBJ databases">
        <title>Genome sequencing of Paenibacillus faecis DSM 23593(T).</title>
        <authorList>
            <person name="Kook J.-K."/>
            <person name="Park S.-N."/>
            <person name="Lim Y.K."/>
        </authorList>
    </citation>
    <scope>NUCLEOTIDE SEQUENCE [LARGE SCALE GENOMIC DNA]</scope>
    <source>
        <strain evidence="4 5">DSM 23593</strain>
    </source>
</reference>
<name>A0A5D0CRL1_9BACL</name>